<evidence type="ECO:0000313" key="1">
    <source>
        <dbReference type="EMBL" id="PLB40446.1"/>
    </source>
</evidence>
<organism evidence="1 2">
    <name type="scientific">Aspergillus candidus</name>
    <dbReference type="NCBI Taxonomy" id="41067"/>
    <lineage>
        <taxon>Eukaryota</taxon>
        <taxon>Fungi</taxon>
        <taxon>Dikarya</taxon>
        <taxon>Ascomycota</taxon>
        <taxon>Pezizomycotina</taxon>
        <taxon>Eurotiomycetes</taxon>
        <taxon>Eurotiomycetidae</taxon>
        <taxon>Eurotiales</taxon>
        <taxon>Aspergillaceae</taxon>
        <taxon>Aspergillus</taxon>
        <taxon>Aspergillus subgen. Circumdati</taxon>
    </lineage>
</organism>
<dbReference type="EMBL" id="KZ559124">
    <property type="protein sequence ID" value="PLB40446.1"/>
    <property type="molecule type" value="Genomic_DNA"/>
</dbReference>
<dbReference type="Proteomes" id="UP000234585">
    <property type="component" value="Unassembled WGS sequence"/>
</dbReference>
<accession>A0A2I2FIJ3</accession>
<proteinExistence type="predicted"/>
<dbReference type="RefSeq" id="XP_024674458.1">
    <property type="nucleotide sequence ID" value="XM_024811599.1"/>
</dbReference>
<evidence type="ECO:0000313" key="2">
    <source>
        <dbReference type="Proteomes" id="UP000234585"/>
    </source>
</evidence>
<keyword evidence="2" id="KW-1185">Reference proteome</keyword>
<dbReference type="AlphaFoldDB" id="A0A2I2FIJ3"/>
<reference evidence="1 2" key="1">
    <citation type="submission" date="2017-12" db="EMBL/GenBank/DDBJ databases">
        <authorList>
            <consortium name="DOE Joint Genome Institute"/>
            <person name="Haridas S."/>
            <person name="Kjaerbolling I."/>
            <person name="Vesth T.C."/>
            <person name="Frisvad J.C."/>
            <person name="Nybo J.L."/>
            <person name="Theobald S."/>
            <person name="Kuo A."/>
            <person name="Bowyer P."/>
            <person name="Matsuda Y."/>
            <person name="Mondo S."/>
            <person name="Lyhne E.K."/>
            <person name="Kogle M.E."/>
            <person name="Clum A."/>
            <person name="Lipzen A."/>
            <person name="Salamov A."/>
            <person name="Ngan C.Y."/>
            <person name="Daum C."/>
            <person name="Chiniquy J."/>
            <person name="Barry K."/>
            <person name="LaButti K."/>
            <person name="Simmons B.A."/>
            <person name="Magnuson J.K."/>
            <person name="Mortensen U.H."/>
            <person name="Larsen T.O."/>
            <person name="Grigoriev I.V."/>
            <person name="Baker S.E."/>
            <person name="Andersen M.R."/>
            <person name="Nordberg H.P."/>
            <person name="Cantor M.N."/>
            <person name="Hua S.X."/>
        </authorList>
    </citation>
    <scope>NUCLEOTIDE SEQUENCE [LARGE SCALE GENOMIC DNA]</scope>
    <source>
        <strain evidence="1 2">CBS 102.13</strain>
    </source>
</reference>
<protein>
    <submittedName>
        <fullName evidence="1">Uncharacterized protein</fullName>
    </submittedName>
</protein>
<sequence length="70" mass="7408">MQGRSALLLAYSVSGVAVPTRILSGWLPEPVGSVFQASIFIVGVRGRLRCDRGSHQLFHRTAMTAPGGVA</sequence>
<gene>
    <name evidence="1" type="ORF">BDW47DRAFT_101125</name>
</gene>
<name>A0A2I2FIJ3_ASPCN</name>
<dbReference type="GeneID" id="36518759"/>